<accession>A0A015TZ77</accession>
<dbReference type="PATRIC" id="fig|1339315.3.peg.630"/>
<sequence length="349" mass="40678">MKILKSYYKAPSFLTGRCIVSLTILGLISCSDRNGKSLSEATNDPAGIYREYLYNIRRQKDSSFQVLTEHILQWQTVKDSVFRHFRNDTISHPHSNQREECIRLHDSIRIEFSRLALSKTRTYQELLALKGEFSPYNNDEELHHAAGEIRPFFNSLDNLPFHKGNKEQILAAYRMLLTRTIRNGIHSRNELITYITKEDAIFRAFLSHLHDFEGESMVDITRGTEQCCSQIFLAAERKEITYREAMLYLTMRTNRRQIQNMQICIEDVRNKKIKTSSQAHAYIWMLIQPYTSLDGFSMTLLSDKERKQLDRMAAQTPVTFKTLSRILQSESGQLTELPGMLMDIFIQTL</sequence>
<evidence type="ECO:0000313" key="3">
    <source>
        <dbReference type="Proteomes" id="UP000020529"/>
    </source>
</evidence>
<evidence type="ECO:0000313" key="1">
    <source>
        <dbReference type="EMBL" id="EXY76226.1"/>
    </source>
</evidence>
<name>A0A015TZ77_BACFG</name>
<gene>
    <name evidence="2" type="ORF">M124_4725</name>
    <name evidence="1" type="ORF">M124_4894</name>
</gene>
<protein>
    <recommendedName>
        <fullName evidence="4">Lipoprotein</fullName>
    </recommendedName>
</protein>
<organism evidence="1 3">
    <name type="scientific">Bacteroides fragilis str. 3988T(B)14</name>
    <dbReference type="NCBI Taxonomy" id="1339315"/>
    <lineage>
        <taxon>Bacteria</taxon>
        <taxon>Pseudomonadati</taxon>
        <taxon>Bacteroidota</taxon>
        <taxon>Bacteroidia</taxon>
        <taxon>Bacteroidales</taxon>
        <taxon>Bacteroidaceae</taxon>
        <taxon>Bacteroides</taxon>
    </lineage>
</organism>
<dbReference type="Proteomes" id="UP000020529">
    <property type="component" value="Unassembled WGS sequence"/>
</dbReference>
<dbReference type="EMBL" id="JGCY01000165">
    <property type="protein sequence ID" value="EXY76390.1"/>
    <property type="molecule type" value="Genomic_DNA"/>
</dbReference>
<dbReference type="AlphaFoldDB" id="A0A015TZ77"/>
<evidence type="ECO:0008006" key="4">
    <source>
        <dbReference type="Google" id="ProtNLM"/>
    </source>
</evidence>
<dbReference type="EMBL" id="JGCY01000209">
    <property type="protein sequence ID" value="EXY76226.1"/>
    <property type="molecule type" value="Genomic_DNA"/>
</dbReference>
<proteinExistence type="predicted"/>
<reference evidence="1 3" key="1">
    <citation type="submission" date="2014-02" db="EMBL/GenBank/DDBJ databases">
        <authorList>
            <person name="Sears C."/>
            <person name="Carroll K."/>
            <person name="Sack B.R."/>
            <person name="Qadri F."/>
            <person name="Myers L.L."/>
            <person name="Chung G.-T."/>
            <person name="Escheverria P."/>
            <person name="Fraser C.M."/>
            <person name="Sadzewicz L."/>
            <person name="Shefchek K.A."/>
            <person name="Tallon L."/>
            <person name="Das S.P."/>
            <person name="Daugherty S."/>
            <person name="Mongodin E.F."/>
        </authorList>
    </citation>
    <scope>NUCLEOTIDE SEQUENCE [LARGE SCALE GENOMIC DNA]</scope>
    <source>
        <strain evidence="1">3988T</strain>
        <strain evidence="3">3988T(B)14</strain>
    </source>
</reference>
<comment type="caution">
    <text evidence="1">The sequence shown here is derived from an EMBL/GenBank/DDBJ whole genome shotgun (WGS) entry which is preliminary data.</text>
</comment>
<evidence type="ECO:0000313" key="2">
    <source>
        <dbReference type="EMBL" id="EXY76390.1"/>
    </source>
</evidence>
<dbReference type="RefSeq" id="WP_032587363.1">
    <property type="nucleotide sequence ID" value="NZ_JGCY01000165.1"/>
</dbReference>
<dbReference type="PROSITE" id="PS51257">
    <property type="entry name" value="PROKAR_LIPOPROTEIN"/>
    <property type="match status" value="1"/>
</dbReference>